<gene>
    <name evidence="2" type="ORF">EMO91_12740</name>
</gene>
<reference evidence="2 3" key="1">
    <citation type="journal article" date="2019" name="Syst. Appl. Microbiol.">
        <title>Characterization of Bifidobacterium species in feaces of the Egyptian fruit bat: Description of B. vespertilionis sp. nov. and B. rousetti sp. nov.</title>
        <authorList>
            <person name="Modesto M."/>
            <person name="Satti M."/>
            <person name="Watanabe K."/>
            <person name="Puglisi E."/>
            <person name="Morelli L."/>
            <person name="Huang C.-H."/>
            <person name="Liou J.-S."/>
            <person name="Miyashita M."/>
            <person name="Tamura T."/>
            <person name="Saito S."/>
            <person name="Mori K."/>
            <person name="Huang L."/>
            <person name="Sciavilla P."/>
            <person name="Sandri C."/>
            <person name="Spiezio C."/>
            <person name="Vitali F."/>
            <person name="Cavalieri D."/>
            <person name="Perpetuini G."/>
            <person name="Tofalo R."/>
            <person name="Bonetti A."/>
            <person name="Arita M."/>
            <person name="Mattarelli P."/>
        </authorList>
    </citation>
    <scope>NUCLEOTIDE SEQUENCE [LARGE SCALE GENOMIC DNA]</scope>
    <source>
        <strain evidence="2 3">RST17</strain>
    </source>
</reference>
<organism evidence="2 3">
    <name type="scientific">Bifidobacterium myosotis</name>
    <dbReference type="NCBI Taxonomy" id="1630166"/>
    <lineage>
        <taxon>Bacteria</taxon>
        <taxon>Bacillati</taxon>
        <taxon>Actinomycetota</taxon>
        <taxon>Actinomycetes</taxon>
        <taxon>Bifidobacteriales</taxon>
        <taxon>Bifidobacteriaceae</taxon>
        <taxon>Bifidobacterium</taxon>
    </lineage>
</organism>
<feature type="region of interest" description="Disordered" evidence="1">
    <location>
        <begin position="1"/>
        <end position="51"/>
    </location>
</feature>
<evidence type="ECO:0000256" key="1">
    <source>
        <dbReference type="SAM" id="MobiDB-lite"/>
    </source>
</evidence>
<evidence type="ECO:0000313" key="3">
    <source>
        <dbReference type="Proteomes" id="UP000410049"/>
    </source>
</evidence>
<dbReference type="AlphaFoldDB" id="A0A5M9ZG97"/>
<proteinExistence type="predicted"/>
<dbReference type="RefSeq" id="WP_150380254.1">
    <property type="nucleotide sequence ID" value="NZ_RZUH01000020.1"/>
</dbReference>
<dbReference type="Proteomes" id="UP000410049">
    <property type="component" value="Unassembled WGS sequence"/>
</dbReference>
<comment type="caution">
    <text evidence="2">The sequence shown here is derived from an EMBL/GenBank/DDBJ whole genome shotgun (WGS) entry which is preliminary data.</text>
</comment>
<sequence>MVMDRNNMSHRPAGTPDGGRFDGRGGGAGADDVEPPAPAPRPAGGDAADTVYPTRGDALAAAIADGADTDGTGVYRLGDGWGVSRTEAHDTESCEIAFDADGRTDLSDAYFSPAPPDAWTAVPGAPDARDWRTLPPVADFLDGDEDSVHVFALKPRGVHYGRDGETEMDASGVTVLCAVRDLAPQWRDGLGYGVVGGVKDATFRRGVDVWPAPGGGASIGDRDHVRATVRRVGGECEIVDADGTAHRVPAEHDAVERGVAEALARAERAA</sequence>
<accession>A0A5M9ZG97</accession>
<protein>
    <submittedName>
        <fullName evidence="2">Uncharacterized protein</fullName>
    </submittedName>
</protein>
<dbReference type="EMBL" id="RZUH01000020">
    <property type="protein sequence ID" value="KAA8825089.1"/>
    <property type="molecule type" value="Genomic_DNA"/>
</dbReference>
<evidence type="ECO:0000313" key="2">
    <source>
        <dbReference type="EMBL" id="KAA8825089.1"/>
    </source>
</evidence>
<name>A0A5M9ZG97_9BIFI</name>